<evidence type="ECO:0000313" key="2">
    <source>
        <dbReference type="Proteomes" id="UP000078200"/>
    </source>
</evidence>
<accession>A0A1A9UPU7</accession>
<evidence type="ECO:0000313" key="1">
    <source>
        <dbReference type="EnsemblMetazoa" id="GAUT011549-PA"/>
    </source>
</evidence>
<organism evidence="1 2">
    <name type="scientific">Glossina austeni</name>
    <name type="common">Savannah tsetse fly</name>
    <dbReference type="NCBI Taxonomy" id="7395"/>
    <lineage>
        <taxon>Eukaryota</taxon>
        <taxon>Metazoa</taxon>
        <taxon>Ecdysozoa</taxon>
        <taxon>Arthropoda</taxon>
        <taxon>Hexapoda</taxon>
        <taxon>Insecta</taxon>
        <taxon>Pterygota</taxon>
        <taxon>Neoptera</taxon>
        <taxon>Endopterygota</taxon>
        <taxon>Diptera</taxon>
        <taxon>Brachycera</taxon>
        <taxon>Muscomorpha</taxon>
        <taxon>Hippoboscoidea</taxon>
        <taxon>Glossinidae</taxon>
        <taxon>Glossina</taxon>
    </lineage>
</organism>
<proteinExistence type="predicted"/>
<sequence length="324" mass="38080">MLLVASNPSHFALFVNAAPFDKLELSSSSQSSLSLSTSSLSSVLDDDLWSTSLLPIENNLTNEEELILRSLHKRQTTWHEIYAQTMQSQRLDWFNPCGGQYLIQRHVKMGRRPPLKKALRKLRNVTGREFKTLNITTPAIDMSDIRIWDLHQKNYAFLPKLKLNSSIALRRWHRYMQIYVASFAYLRRAQLHWDYHKTLQQSEVAKELNALKNSARNILCHLEIAINNTTTFNRIQSNLAILTFKRTTMEKKLKFQTPLKHISPALWKSNVAQQHYRNDRTYEVNPLDLKFTKSHYFNFLRKMIKILRINTKRKGKIVWQARKS</sequence>
<dbReference type="Pfam" id="PF15972">
    <property type="entry name" value="Unpaired"/>
    <property type="match status" value="1"/>
</dbReference>
<dbReference type="InterPro" id="IPR031901">
    <property type="entry name" value="Unpaired"/>
</dbReference>
<dbReference type="GO" id="GO:0001700">
    <property type="term" value="P:embryonic development via the syncytial blastoderm"/>
    <property type="evidence" value="ECO:0007669"/>
    <property type="project" value="InterPro"/>
</dbReference>
<dbReference type="Proteomes" id="UP000078200">
    <property type="component" value="Unassembled WGS sequence"/>
</dbReference>
<dbReference type="EnsemblMetazoa" id="GAUT011549-RA">
    <property type="protein sequence ID" value="GAUT011549-PA"/>
    <property type="gene ID" value="GAUT011549"/>
</dbReference>
<dbReference type="GO" id="GO:0007259">
    <property type="term" value="P:cell surface receptor signaling pathway via JAK-STAT"/>
    <property type="evidence" value="ECO:0007669"/>
    <property type="project" value="InterPro"/>
</dbReference>
<dbReference type="STRING" id="7395.A0A1A9UPU7"/>
<dbReference type="VEuPathDB" id="VectorBase:GAUT011549"/>
<name>A0A1A9UPU7_GLOAU</name>
<dbReference type="AlphaFoldDB" id="A0A1A9UPU7"/>
<reference evidence="1" key="1">
    <citation type="submission" date="2020-05" db="UniProtKB">
        <authorList>
            <consortium name="EnsemblMetazoa"/>
        </authorList>
    </citation>
    <scope>IDENTIFICATION</scope>
    <source>
        <strain evidence="1">TTRI</strain>
    </source>
</reference>
<keyword evidence="2" id="KW-1185">Reference proteome</keyword>
<protein>
    <submittedName>
        <fullName evidence="1">Uncharacterized protein</fullName>
    </submittedName>
</protein>